<organism evidence="5 6">
    <name type="scientific">Aphanomyces stellatus</name>
    <dbReference type="NCBI Taxonomy" id="120398"/>
    <lineage>
        <taxon>Eukaryota</taxon>
        <taxon>Sar</taxon>
        <taxon>Stramenopiles</taxon>
        <taxon>Oomycota</taxon>
        <taxon>Saprolegniomycetes</taxon>
        <taxon>Saprolegniales</taxon>
        <taxon>Verrucalvaceae</taxon>
        <taxon>Aphanomyces</taxon>
    </lineage>
</organism>
<dbReference type="PANTHER" id="PTHR34615:SF1">
    <property type="entry name" value="PX DOMAIN-CONTAINING PROTEIN"/>
    <property type="match status" value="1"/>
</dbReference>
<dbReference type="InterPro" id="IPR027806">
    <property type="entry name" value="HARBI1_dom"/>
</dbReference>
<comment type="cofactor">
    <cofactor evidence="1">
        <name>a divalent metal cation</name>
        <dbReference type="ChEBI" id="CHEBI:60240"/>
    </cofactor>
</comment>
<reference evidence="4" key="2">
    <citation type="submission" date="2019-06" db="EMBL/GenBank/DDBJ databases">
        <title>Genomics analysis of Aphanomyces spp. identifies a new class of oomycete effector associated with host adaptation.</title>
        <authorList>
            <person name="Gaulin E."/>
        </authorList>
    </citation>
    <scope>NUCLEOTIDE SEQUENCE</scope>
    <source>
        <strain evidence="4">CBS 578.67</strain>
    </source>
</reference>
<dbReference type="GO" id="GO:0046872">
    <property type="term" value="F:metal ion binding"/>
    <property type="evidence" value="ECO:0007669"/>
    <property type="project" value="UniProtKB-KW"/>
</dbReference>
<feature type="domain" description="DDE Tnp4" evidence="3">
    <location>
        <begin position="193"/>
        <end position="334"/>
    </location>
</feature>
<sequence length="366" mass="42512">MLSLDELKSILRRRAGVSYKRRMRLLRLLSDVVERQLIPNVRFDLGRMNDADAILKFRFDVAGIQRLVALLCVPNVVITEYRDRCNGDEALCITLYKMSYPRRYYDMMDTFGRSRESLSHIFCTMVDLLYAKWSDVIYFSKTVTPSRLEIFAKAIESKGSPMANIFAFIDGSKFETCRITQRKEPQGPCLNYPADLQRQIYSGHKRRHCLNFQGLTAPDGLCIHFWGPIEGSRHDTTLLRESKLMEYLDINMAIFEGYLIYGDPAYGILKWICSGYKGNDVNELKKRFNSAMSKVRQAVEWSFGRMKTLWAYVTYKLQQKIMLQSVGKAICLAMLFTNCHCCYYRGNQISSYFNLTPPSLEDYLHL</sequence>
<keyword evidence="2" id="KW-0479">Metal-binding</keyword>
<dbReference type="Proteomes" id="UP000332933">
    <property type="component" value="Unassembled WGS sequence"/>
</dbReference>
<reference evidence="5 6" key="1">
    <citation type="submission" date="2019-03" db="EMBL/GenBank/DDBJ databases">
        <authorList>
            <person name="Gaulin E."/>
            <person name="Dumas B."/>
        </authorList>
    </citation>
    <scope>NUCLEOTIDE SEQUENCE [LARGE SCALE GENOMIC DNA]</scope>
    <source>
        <strain evidence="5">CBS 568.67</strain>
    </source>
</reference>
<dbReference type="EMBL" id="VJMH01005273">
    <property type="protein sequence ID" value="KAF0697991.1"/>
    <property type="molecule type" value="Genomic_DNA"/>
</dbReference>
<name>A0A485KT87_9STRA</name>
<dbReference type="PANTHER" id="PTHR34615">
    <property type="entry name" value="PX DOMAIN-CONTAINING PROTEIN"/>
    <property type="match status" value="1"/>
</dbReference>
<evidence type="ECO:0000313" key="5">
    <source>
        <dbReference type="EMBL" id="VFT88235.1"/>
    </source>
</evidence>
<accession>A0A485KT87</accession>
<dbReference type="Pfam" id="PF13359">
    <property type="entry name" value="DDE_Tnp_4"/>
    <property type="match status" value="1"/>
</dbReference>
<proteinExistence type="predicted"/>
<dbReference type="OrthoDB" id="77790at2759"/>
<dbReference type="AlphaFoldDB" id="A0A485KT87"/>
<evidence type="ECO:0000259" key="3">
    <source>
        <dbReference type="Pfam" id="PF13359"/>
    </source>
</evidence>
<gene>
    <name evidence="5" type="primary">Aste57867_11373</name>
    <name evidence="4" type="ORF">As57867_011331</name>
    <name evidence="5" type="ORF">ASTE57867_11373</name>
</gene>
<dbReference type="EMBL" id="CAADRA010005294">
    <property type="protein sequence ID" value="VFT88235.1"/>
    <property type="molecule type" value="Genomic_DNA"/>
</dbReference>
<evidence type="ECO:0000256" key="1">
    <source>
        <dbReference type="ARBA" id="ARBA00001968"/>
    </source>
</evidence>
<evidence type="ECO:0000256" key="2">
    <source>
        <dbReference type="ARBA" id="ARBA00022723"/>
    </source>
</evidence>
<protein>
    <submittedName>
        <fullName evidence="5">Aste57867_11373 protein</fullName>
    </submittedName>
</protein>
<evidence type="ECO:0000313" key="6">
    <source>
        <dbReference type="Proteomes" id="UP000332933"/>
    </source>
</evidence>
<evidence type="ECO:0000313" key="4">
    <source>
        <dbReference type="EMBL" id="KAF0697991.1"/>
    </source>
</evidence>
<keyword evidence="6" id="KW-1185">Reference proteome</keyword>